<evidence type="ECO:0000259" key="1">
    <source>
        <dbReference type="PROSITE" id="PS51725"/>
    </source>
</evidence>
<evidence type="ECO:0000313" key="3">
    <source>
        <dbReference type="Proteomes" id="UP000216225"/>
    </source>
</evidence>
<accession>A0A3R7GYK8</accession>
<dbReference type="PANTHER" id="PTHR33336:SF3">
    <property type="entry name" value="ABM DOMAIN-CONTAINING PROTEIN"/>
    <property type="match status" value="1"/>
</dbReference>
<dbReference type="PROSITE" id="PS51725">
    <property type="entry name" value="ABM"/>
    <property type="match status" value="1"/>
</dbReference>
<dbReference type="Proteomes" id="UP000216225">
    <property type="component" value="Unassembled WGS sequence"/>
</dbReference>
<feature type="domain" description="ABM" evidence="1">
    <location>
        <begin position="3"/>
        <end position="92"/>
    </location>
</feature>
<dbReference type="PANTHER" id="PTHR33336">
    <property type="entry name" value="QUINOL MONOOXYGENASE YGIN-RELATED"/>
    <property type="match status" value="1"/>
</dbReference>
<keyword evidence="2" id="KW-0503">Monooxygenase</keyword>
<organism evidence="2 3">
    <name type="scientific">Alicycliphilus denitrificans</name>
    <dbReference type="NCBI Taxonomy" id="179636"/>
    <lineage>
        <taxon>Bacteria</taxon>
        <taxon>Pseudomonadati</taxon>
        <taxon>Pseudomonadota</taxon>
        <taxon>Betaproteobacteria</taxon>
        <taxon>Burkholderiales</taxon>
        <taxon>Comamonadaceae</taxon>
        <taxon>Alicycliphilus</taxon>
    </lineage>
</organism>
<reference evidence="2 3" key="1">
    <citation type="submission" date="2018-09" db="EMBL/GenBank/DDBJ databases">
        <title>Genome comparison of Alicycliphilus sp. BQ1, a polyurethanolytic bacterium, with its closest phylogenetic relatives Alicycliphilus denitrificans BC and K601, unable to attack polyurethane.</title>
        <authorList>
            <person name="Loza-Tavera H."/>
            <person name="Lozano L."/>
            <person name="Cevallos M."/>
            <person name="Maya-Lucas O."/>
            <person name="Garcia-Mena J."/>
            <person name="Hernandez J."/>
        </authorList>
    </citation>
    <scope>NUCLEOTIDE SEQUENCE [LARGE SCALE GENOMIC DNA]</scope>
    <source>
        <strain evidence="2 3">BQ1</strain>
    </source>
</reference>
<protein>
    <submittedName>
        <fullName evidence="2">Antibiotic biosynthesis monooxygenase</fullName>
    </submittedName>
</protein>
<name>A0A3R7GYK8_9BURK</name>
<proteinExistence type="predicted"/>
<dbReference type="SUPFAM" id="SSF54909">
    <property type="entry name" value="Dimeric alpha+beta barrel"/>
    <property type="match status" value="1"/>
</dbReference>
<comment type="caution">
    <text evidence="2">The sequence shown here is derived from an EMBL/GenBank/DDBJ whole genome shotgun (WGS) entry which is preliminary data.</text>
</comment>
<dbReference type="InterPro" id="IPR011008">
    <property type="entry name" value="Dimeric_a/b-barrel"/>
</dbReference>
<dbReference type="EMBL" id="NKDB02000007">
    <property type="protein sequence ID" value="RKJ93966.1"/>
    <property type="molecule type" value="Genomic_DNA"/>
</dbReference>
<dbReference type="InterPro" id="IPR007138">
    <property type="entry name" value="ABM_dom"/>
</dbReference>
<sequence length="106" mass="12812">MPVVIAVRYRLKPGKREELLSFVMDNVINTRKEPGNIAYSHYASLEDEQEMFVFEMWERLEDVDKHIETPHYIEFSKKRQPMLESYDSRSYDASLRRVRDKAPRWD</sequence>
<dbReference type="RefSeq" id="WP_094439060.1">
    <property type="nucleotide sequence ID" value="NZ_AP024172.1"/>
</dbReference>
<dbReference type="Gene3D" id="3.30.70.100">
    <property type="match status" value="1"/>
</dbReference>
<dbReference type="InterPro" id="IPR050744">
    <property type="entry name" value="AI-2_Isomerase_LsrG"/>
</dbReference>
<evidence type="ECO:0000313" key="2">
    <source>
        <dbReference type="EMBL" id="RKJ93966.1"/>
    </source>
</evidence>
<keyword evidence="2" id="KW-0560">Oxidoreductase</keyword>
<dbReference type="AlphaFoldDB" id="A0A3R7GYK8"/>
<dbReference type="GO" id="GO:0004497">
    <property type="term" value="F:monooxygenase activity"/>
    <property type="evidence" value="ECO:0007669"/>
    <property type="project" value="UniProtKB-KW"/>
</dbReference>
<dbReference type="Pfam" id="PF03992">
    <property type="entry name" value="ABM"/>
    <property type="match status" value="1"/>
</dbReference>
<gene>
    <name evidence="2" type="ORF">CE154_021430</name>
</gene>